<protein>
    <submittedName>
        <fullName evidence="1">Uncharacterized protein</fullName>
    </submittedName>
</protein>
<reference evidence="1 2" key="1">
    <citation type="submission" date="2018-03" db="EMBL/GenBank/DDBJ databases">
        <title>Neisseria weixii sp. nov., isolated from the intestinal contents of Tibetan Plateau pika (Ochotona curzoniae) in Yushu, Qinghai Province, China.</title>
        <authorList>
            <person name="Gui Z."/>
        </authorList>
    </citation>
    <scope>NUCLEOTIDE SEQUENCE [LARGE SCALE GENOMIC DNA]</scope>
    <source>
        <strain evidence="1 2">ATCC 51483</strain>
    </source>
</reference>
<name>A0A2P7U1T4_9NEIS</name>
<dbReference type="AlphaFoldDB" id="A0A2P7U1T4"/>
<evidence type="ECO:0000313" key="2">
    <source>
        <dbReference type="Proteomes" id="UP000241868"/>
    </source>
</evidence>
<evidence type="ECO:0000313" key="1">
    <source>
        <dbReference type="EMBL" id="PSJ80937.1"/>
    </source>
</evidence>
<accession>A0A2P7U1T4</accession>
<dbReference type="Proteomes" id="UP000241868">
    <property type="component" value="Unassembled WGS sequence"/>
</dbReference>
<sequence>MRPFKFKLKLPLRAKVGYGASDLSRVFVFELISHRVLIDKTDYAALQPLQQTAIAIPYSTENQPAAFGFTA</sequence>
<keyword evidence="2" id="KW-1185">Reference proteome</keyword>
<organism evidence="1 2">
    <name type="scientific">Neisseria iguanae</name>
    <dbReference type="NCBI Taxonomy" id="90242"/>
    <lineage>
        <taxon>Bacteria</taxon>
        <taxon>Pseudomonadati</taxon>
        <taxon>Pseudomonadota</taxon>
        <taxon>Betaproteobacteria</taxon>
        <taxon>Neisseriales</taxon>
        <taxon>Neisseriaceae</taxon>
        <taxon>Neisseria</taxon>
    </lineage>
</organism>
<gene>
    <name evidence="1" type="ORF">C7N83_03390</name>
</gene>
<dbReference type="EMBL" id="PXYY01000012">
    <property type="protein sequence ID" value="PSJ80937.1"/>
    <property type="molecule type" value="Genomic_DNA"/>
</dbReference>
<proteinExistence type="predicted"/>
<comment type="caution">
    <text evidence="1">The sequence shown here is derived from an EMBL/GenBank/DDBJ whole genome shotgun (WGS) entry which is preliminary data.</text>
</comment>